<keyword evidence="2" id="KW-1185">Reference proteome</keyword>
<dbReference type="STRING" id="1841610.A6X21_12645"/>
<name>A0A1C3E5N2_9PLAN</name>
<dbReference type="OrthoDB" id="9922061at2"/>
<organism evidence="1 2">
    <name type="scientific">Planctopirus hydrillae</name>
    <dbReference type="NCBI Taxonomy" id="1841610"/>
    <lineage>
        <taxon>Bacteria</taxon>
        <taxon>Pseudomonadati</taxon>
        <taxon>Planctomycetota</taxon>
        <taxon>Planctomycetia</taxon>
        <taxon>Planctomycetales</taxon>
        <taxon>Planctomycetaceae</taxon>
        <taxon>Planctopirus</taxon>
    </lineage>
</organism>
<dbReference type="Proteomes" id="UP000094828">
    <property type="component" value="Unassembled WGS sequence"/>
</dbReference>
<proteinExistence type="predicted"/>
<reference evidence="1 2" key="1">
    <citation type="submission" date="2016-05" db="EMBL/GenBank/DDBJ databases">
        <title>Genomic and physiological characterization of Planctopirus sp. isolated from fresh water lake.</title>
        <authorList>
            <person name="Subhash Y."/>
            <person name="Ramana C."/>
        </authorList>
    </citation>
    <scope>NUCLEOTIDE SEQUENCE [LARGE SCALE GENOMIC DNA]</scope>
    <source>
        <strain evidence="1 2">JC280</strain>
    </source>
</reference>
<comment type="caution">
    <text evidence="1">The sequence shown here is derived from an EMBL/GenBank/DDBJ whole genome shotgun (WGS) entry which is preliminary data.</text>
</comment>
<dbReference type="EMBL" id="LYDR01000152">
    <property type="protein sequence ID" value="ODA28544.1"/>
    <property type="molecule type" value="Genomic_DNA"/>
</dbReference>
<dbReference type="AlphaFoldDB" id="A0A1C3E5N2"/>
<gene>
    <name evidence="1" type="ORF">A6X21_12645</name>
</gene>
<accession>A0A1C3E5N2</accession>
<protein>
    <submittedName>
        <fullName evidence="1">Uncharacterized protein</fullName>
    </submittedName>
</protein>
<evidence type="ECO:0000313" key="2">
    <source>
        <dbReference type="Proteomes" id="UP000094828"/>
    </source>
</evidence>
<sequence>MVRAILTTFLLAAALLLSALLIDVARNRGISRNSETYRLQTALRSTVQEFVRSLRGSDLPNE</sequence>
<evidence type="ECO:0000313" key="1">
    <source>
        <dbReference type="EMBL" id="ODA28544.1"/>
    </source>
</evidence>